<name>A0A7R7XYY0_9EURO</name>
<evidence type="ECO:0000313" key="2">
    <source>
        <dbReference type="EMBL" id="BCS29488.1"/>
    </source>
</evidence>
<proteinExistence type="predicted"/>
<organism evidence="2 3">
    <name type="scientific">Aspergillus puulaauensis</name>
    <dbReference type="NCBI Taxonomy" id="1220207"/>
    <lineage>
        <taxon>Eukaryota</taxon>
        <taxon>Fungi</taxon>
        <taxon>Dikarya</taxon>
        <taxon>Ascomycota</taxon>
        <taxon>Pezizomycotina</taxon>
        <taxon>Eurotiomycetes</taxon>
        <taxon>Eurotiomycetidae</taxon>
        <taxon>Eurotiales</taxon>
        <taxon>Aspergillaceae</taxon>
        <taxon>Aspergillus</taxon>
    </lineage>
</organism>
<evidence type="ECO:0008006" key="4">
    <source>
        <dbReference type="Google" id="ProtNLM"/>
    </source>
</evidence>
<gene>
    <name evidence="2" type="ORF">APUU_71058A</name>
</gene>
<dbReference type="GeneID" id="64979485"/>
<protein>
    <recommendedName>
        <fullName evidence="4">Secreted protein</fullName>
    </recommendedName>
</protein>
<keyword evidence="1" id="KW-0732">Signal</keyword>
<feature type="signal peptide" evidence="1">
    <location>
        <begin position="1"/>
        <end position="21"/>
    </location>
</feature>
<dbReference type="Proteomes" id="UP000654913">
    <property type="component" value="Chromosome 7"/>
</dbReference>
<dbReference type="KEGG" id="apuu:APUU_71058A"/>
<evidence type="ECO:0000313" key="3">
    <source>
        <dbReference type="Proteomes" id="UP000654913"/>
    </source>
</evidence>
<keyword evidence="3" id="KW-1185">Reference proteome</keyword>
<reference evidence="2" key="1">
    <citation type="submission" date="2021-01" db="EMBL/GenBank/DDBJ databases">
        <authorList>
            <consortium name="Aspergillus puulaauensis MK2 genome sequencing consortium"/>
            <person name="Kazuki M."/>
            <person name="Futagami T."/>
        </authorList>
    </citation>
    <scope>NUCLEOTIDE SEQUENCE</scope>
    <source>
        <strain evidence="2">MK2</strain>
    </source>
</reference>
<dbReference type="EMBL" id="AP024449">
    <property type="protein sequence ID" value="BCS29488.1"/>
    <property type="molecule type" value="Genomic_DNA"/>
</dbReference>
<accession>A0A7R7XYY0</accession>
<reference evidence="2" key="2">
    <citation type="submission" date="2021-02" db="EMBL/GenBank/DDBJ databases">
        <title>Aspergillus puulaauensis MK2 genome sequence.</title>
        <authorList>
            <person name="Futagami T."/>
            <person name="Mori K."/>
            <person name="Kadooka C."/>
            <person name="Tanaka T."/>
        </authorList>
    </citation>
    <scope>NUCLEOTIDE SEQUENCE</scope>
    <source>
        <strain evidence="2">MK2</strain>
    </source>
</reference>
<dbReference type="AlphaFoldDB" id="A0A7R7XYY0"/>
<sequence>MPRGPWRRTLILMTILVLIQAEYQSTLSIDAATPDVSNLFSLGAFRSSVAPDGLGSRCLVTLYSVLAPRNSPSQSPRASYLRLQCQAAPLASPLTTKNGFIPEFCSTN</sequence>
<evidence type="ECO:0000256" key="1">
    <source>
        <dbReference type="SAM" id="SignalP"/>
    </source>
</evidence>
<dbReference type="RefSeq" id="XP_041561674.1">
    <property type="nucleotide sequence ID" value="XM_041696000.1"/>
</dbReference>
<feature type="chain" id="PRO_5030671579" description="Secreted protein" evidence="1">
    <location>
        <begin position="22"/>
        <end position="108"/>
    </location>
</feature>